<sequence>MKPSTIPALPDHGPGFYSIWAHYGAYQRPYTSKLFSPMDEIHIPEKQDRHVARPKEPIAPGNSTLFNETPAQITSGIPYANKSAIATTTIQPRSTDPIESATSLSTPATIDPTPPADPIDPVSASKAFPFIDDSSDWVDFRSYKRLPEVEFLTLGHTRMRVSPPPDSQSRLARIMRSRTECAKAYDAGTSRFRPFDMDDQAVAAPRAILMV</sequence>
<evidence type="ECO:0000313" key="3">
    <source>
        <dbReference type="Proteomes" id="UP000807342"/>
    </source>
</evidence>
<gene>
    <name evidence="2" type="ORF">P691DRAFT_811238</name>
</gene>
<feature type="region of interest" description="Disordered" evidence="1">
    <location>
        <begin position="93"/>
        <end position="115"/>
    </location>
</feature>
<dbReference type="EMBL" id="MU151685">
    <property type="protein sequence ID" value="KAF9442183.1"/>
    <property type="molecule type" value="Genomic_DNA"/>
</dbReference>
<evidence type="ECO:0000256" key="1">
    <source>
        <dbReference type="SAM" id="MobiDB-lite"/>
    </source>
</evidence>
<dbReference type="Proteomes" id="UP000807342">
    <property type="component" value="Unassembled WGS sequence"/>
</dbReference>
<comment type="caution">
    <text evidence="2">The sequence shown here is derived from an EMBL/GenBank/DDBJ whole genome shotgun (WGS) entry which is preliminary data.</text>
</comment>
<keyword evidence="3" id="KW-1185">Reference proteome</keyword>
<organism evidence="2 3">
    <name type="scientific">Macrolepiota fuliginosa MF-IS2</name>
    <dbReference type="NCBI Taxonomy" id="1400762"/>
    <lineage>
        <taxon>Eukaryota</taxon>
        <taxon>Fungi</taxon>
        <taxon>Dikarya</taxon>
        <taxon>Basidiomycota</taxon>
        <taxon>Agaricomycotina</taxon>
        <taxon>Agaricomycetes</taxon>
        <taxon>Agaricomycetidae</taxon>
        <taxon>Agaricales</taxon>
        <taxon>Agaricineae</taxon>
        <taxon>Agaricaceae</taxon>
        <taxon>Macrolepiota</taxon>
    </lineage>
</organism>
<proteinExistence type="predicted"/>
<name>A0A9P5X0C6_9AGAR</name>
<dbReference type="AlphaFoldDB" id="A0A9P5X0C6"/>
<evidence type="ECO:0000313" key="2">
    <source>
        <dbReference type="EMBL" id="KAF9442183.1"/>
    </source>
</evidence>
<protein>
    <submittedName>
        <fullName evidence="2">Uncharacterized protein</fullName>
    </submittedName>
</protein>
<reference evidence="2" key="1">
    <citation type="submission" date="2020-11" db="EMBL/GenBank/DDBJ databases">
        <authorList>
            <consortium name="DOE Joint Genome Institute"/>
            <person name="Ahrendt S."/>
            <person name="Riley R."/>
            <person name="Andreopoulos W."/>
            <person name="Labutti K."/>
            <person name="Pangilinan J."/>
            <person name="Ruiz-Duenas F.J."/>
            <person name="Barrasa J.M."/>
            <person name="Sanchez-Garcia M."/>
            <person name="Camarero S."/>
            <person name="Miyauchi S."/>
            <person name="Serrano A."/>
            <person name="Linde D."/>
            <person name="Babiker R."/>
            <person name="Drula E."/>
            <person name="Ayuso-Fernandez I."/>
            <person name="Pacheco R."/>
            <person name="Padilla G."/>
            <person name="Ferreira P."/>
            <person name="Barriuso J."/>
            <person name="Kellner H."/>
            <person name="Castanera R."/>
            <person name="Alfaro M."/>
            <person name="Ramirez L."/>
            <person name="Pisabarro A.G."/>
            <person name="Kuo A."/>
            <person name="Tritt A."/>
            <person name="Lipzen A."/>
            <person name="He G."/>
            <person name="Yan M."/>
            <person name="Ng V."/>
            <person name="Cullen D."/>
            <person name="Martin F."/>
            <person name="Rosso M.-N."/>
            <person name="Henrissat B."/>
            <person name="Hibbett D."/>
            <person name="Martinez A.T."/>
            <person name="Grigoriev I.V."/>
        </authorList>
    </citation>
    <scope>NUCLEOTIDE SEQUENCE</scope>
    <source>
        <strain evidence="2">MF-IS2</strain>
    </source>
</reference>
<accession>A0A9P5X0C6</accession>